<protein>
    <submittedName>
        <fullName evidence="3">Uncharacterized protein</fullName>
    </submittedName>
</protein>
<feature type="region of interest" description="Disordered" evidence="1">
    <location>
        <begin position="151"/>
        <end position="170"/>
    </location>
</feature>
<feature type="region of interest" description="Disordered" evidence="1">
    <location>
        <begin position="183"/>
        <end position="251"/>
    </location>
</feature>
<evidence type="ECO:0000256" key="1">
    <source>
        <dbReference type="SAM" id="MobiDB-lite"/>
    </source>
</evidence>
<keyword evidence="4" id="KW-1185">Reference proteome</keyword>
<keyword evidence="2" id="KW-0472">Membrane</keyword>
<evidence type="ECO:0000313" key="3">
    <source>
        <dbReference type="EMBL" id="PHH61859.1"/>
    </source>
</evidence>
<organism evidence="3 4">
    <name type="scientific">Ophiocordyceps australis</name>
    <dbReference type="NCBI Taxonomy" id="1399860"/>
    <lineage>
        <taxon>Eukaryota</taxon>
        <taxon>Fungi</taxon>
        <taxon>Dikarya</taxon>
        <taxon>Ascomycota</taxon>
        <taxon>Pezizomycotina</taxon>
        <taxon>Sordariomycetes</taxon>
        <taxon>Hypocreomycetidae</taxon>
        <taxon>Hypocreales</taxon>
        <taxon>Ophiocordycipitaceae</taxon>
        <taxon>Ophiocordyceps</taxon>
    </lineage>
</organism>
<dbReference type="EMBL" id="NJET01000089">
    <property type="protein sequence ID" value="PHH61859.1"/>
    <property type="molecule type" value="Genomic_DNA"/>
</dbReference>
<evidence type="ECO:0000256" key="2">
    <source>
        <dbReference type="SAM" id="Phobius"/>
    </source>
</evidence>
<comment type="caution">
    <text evidence="3">The sequence shown here is derived from an EMBL/GenBank/DDBJ whole genome shotgun (WGS) entry which is preliminary data.</text>
</comment>
<dbReference type="Proteomes" id="UP000226192">
    <property type="component" value="Unassembled WGS sequence"/>
</dbReference>
<feature type="compositionally biased region" description="Low complexity" evidence="1">
    <location>
        <begin position="183"/>
        <end position="201"/>
    </location>
</feature>
<accession>A0A2C5X8W0</accession>
<evidence type="ECO:0000313" key="4">
    <source>
        <dbReference type="Proteomes" id="UP000226192"/>
    </source>
</evidence>
<reference evidence="3 4" key="1">
    <citation type="submission" date="2017-06" db="EMBL/GenBank/DDBJ databases">
        <title>Ant-infecting Ophiocordyceps genomes reveal a high diversity of potential behavioral manipulation genes and a possible major role for enterotoxins.</title>
        <authorList>
            <person name="De Bekker C."/>
            <person name="Evans H.C."/>
            <person name="Brachmann A."/>
            <person name="Hughes D.P."/>
        </authorList>
    </citation>
    <scope>NUCLEOTIDE SEQUENCE [LARGE SCALE GENOMIC DNA]</scope>
    <source>
        <strain evidence="3 4">Map64</strain>
    </source>
</reference>
<keyword evidence="2" id="KW-0812">Transmembrane</keyword>
<feature type="transmembrane region" description="Helical" evidence="2">
    <location>
        <begin position="62"/>
        <end position="82"/>
    </location>
</feature>
<sequence length="251" mass="27327">MRARAQYSIHYKTKTRGRRPDSAPLACLTSRALVQLKEMDMKEIRGFGLGSVLVVRQPRGCWLAGVGLLAGWLYWAVVSSFGHGRVWKRSQQLPGGLPACPSRGVCQKCLSEVHQRCPVREMRLTLSPHRAAGALQAGGMHCTWPLLGTPARTPSSVRGPNGRYKDRLPCPASLPIRHSTAHSALLSSHSADASSPAAATTNRGKRRIINFHGPLSDSTSPPTPASKSSHWPDPPPLPLSFRPRCQSWPCP</sequence>
<keyword evidence="2" id="KW-1133">Transmembrane helix</keyword>
<feature type="compositionally biased region" description="Low complexity" evidence="1">
    <location>
        <begin position="214"/>
        <end position="229"/>
    </location>
</feature>
<name>A0A2C5X8W0_9HYPO</name>
<dbReference type="AlphaFoldDB" id="A0A2C5X8W0"/>
<gene>
    <name evidence="3" type="ORF">CDD81_7787</name>
</gene>
<proteinExistence type="predicted"/>